<evidence type="ECO:0000313" key="2">
    <source>
        <dbReference type="Proteomes" id="UP000799424"/>
    </source>
</evidence>
<evidence type="ECO:0000313" key="1">
    <source>
        <dbReference type="EMBL" id="KAF2824934.1"/>
    </source>
</evidence>
<proteinExistence type="predicted"/>
<sequence>MSCALFPSENNVVAMHALSALRTSYDFSDDRVPKKSMNSWSWGAGYLVDFLIRKSTNSWSAGYHGVPNSEAHENHDHHPGSTLEARTEHLSMSLHATAASLHHDFITSFQNLNGNVVCPACLQIEITLWNDDFQVSSSKTRKQNQVTCYEKNEAEWRIPREKKSVETHVSGGRELAPRKMSCLAPWLLSANPSIH</sequence>
<name>A0A6A6ZWR4_9PLEO</name>
<protein>
    <submittedName>
        <fullName evidence="1">Uncharacterized protein</fullName>
    </submittedName>
</protein>
<dbReference type="EMBL" id="MU006229">
    <property type="protein sequence ID" value="KAF2824934.1"/>
    <property type="molecule type" value="Genomic_DNA"/>
</dbReference>
<reference evidence="1" key="1">
    <citation type="journal article" date="2020" name="Stud. Mycol.">
        <title>101 Dothideomycetes genomes: a test case for predicting lifestyles and emergence of pathogens.</title>
        <authorList>
            <person name="Haridas S."/>
            <person name="Albert R."/>
            <person name="Binder M."/>
            <person name="Bloem J."/>
            <person name="Labutti K."/>
            <person name="Salamov A."/>
            <person name="Andreopoulos B."/>
            <person name="Baker S."/>
            <person name="Barry K."/>
            <person name="Bills G."/>
            <person name="Bluhm B."/>
            <person name="Cannon C."/>
            <person name="Castanera R."/>
            <person name="Culley D."/>
            <person name="Daum C."/>
            <person name="Ezra D."/>
            <person name="Gonzalez J."/>
            <person name="Henrissat B."/>
            <person name="Kuo A."/>
            <person name="Liang C."/>
            <person name="Lipzen A."/>
            <person name="Lutzoni F."/>
            <person name="Magnuson J."/>
            <person name="Mondo S."/>
            <person name="Nolan M."/>
            <person name="Ohm R."/>
            <person name="Pangilinan J."/>
            <person name="Park H.-J."/>
            <person name="Ramirez L."/>
            <person name="Alfaro M."/>
            <person name="Sun H."/>
            <person name="Tritt A."/>
            <person name="Yoshinaga Y."/>
            <person name="Zwiers L.-H."/>
            <person name="Turgeon B."/>
            <person name="Goodwin S."/>
            <person name="Spatafora J."/>
            <person name="Crous P."/>
            <person name="Grigoriev I."/>
        </authorList>
    </citation>
    <scope>NUCLEOTIDE SEQUENCE</scope>
    <source>
        <strain evidence="1">CBS 113818</strain>
    </source>
</reference>
<dbReference type="AlphaFoldDB" id="A0A6A6ZWR4"/>
<organism evidence="1 2">
    <name type="scientific">Ophiobolus disseminans</name>
    <dbReference type="NCBI Taxonomy" id="1469910"/>
    <lineage>
        <taxon>Eukaryota</taxon>
        <taxon>Fungi</taxon>
        <taxon>Dikarya</taxon>
        <taxon>Ascomycota</taxon>
        <taxon>Pezizomycotina</taxon>
        <taxon>Dothideomycetes</taxon>
        <taxon>Pleosporomycetidae</taxon>
        <taxon>Pleosporales</taxon>
        <taxon>Pleosporineae</taxon>
        <taxon>Phaeosphaeriaceae</taxon>
        <taxon>Ophiobolus</taxon>
    </lineage>
</organism>
<keyword evidence="2" id="KW-1185">Reference proteome</keyword>
<gene>
    <name evidence="1" type="ORF">CC86DRAFT_383684</name>
</gene>
<accession>A0A6A6ZWR4</accession>
<dbReference type="Proteomes" id="UP000799424">
    <property type="component" value="Unassembled WGS sequence"/>
</dbReference>